<dbReference type="EMBL" id="VFIA01000023">
    <property type="protein sequence ID" value="MBC3793167.1"/>
    <property type="molecule type" value="Genomic_DNA"/>
</dbReference>
<sequence>MRTVRGWFAKTAVMSLMASSLVLGQGGPYYEEKTFETAMYPALEPSKVWLNIERVNQLGQIRVDMCDAKGKVLFSEWLPKKEAKFHQCFDLSAVGDGVYTFVITDGVQRQERTFRLSTPGFQEQLPKRLITMK</sequence>
<feature type="signal peptide" evidence="1">
    <location>
        <begin position="1"/>
        <end position="24"/>
    </location>
</feature>
<dbReference type="Proteomes" id="UP000700732">
    <property type="component" value="Unassembled WGS sequence"/>
</dbReference>
<reference evidence="2 3" key="1">
    <citation type="submission" date="2019-06" db="EMBL/GenBank/DDBJ databases">
        <title>Spirosoma utsteinense sp. nov. isolated from Antarctic ice-free soils.</title>
        <authorList>
            <person name="Tahon G."/>
        </authorList>
    </citation>
    <scope>NUCLEOTIDE SEQUENCE [LARGE SCALE GENOMIC DNA]</scope>
    <source>
        <strain evidence="2 3">LMG 31447</strain>
    </source>
</reference>
<evidence type="ECO:0000313" key="3">
    <source>
        <dbReference type="Proteomes" id="UP000700732"/>
    </source>
</evidence>
<comment type="caution">
    <text evidence="2">The sequence shown here is derived from an EMBL/GenBank/DDBJ whole genome shotgun (WGS) entry which is preliminary data.</text>
</comment>
<name>A0ABR6WB29_9BACT</name>
<gene>
    <name evidence="2" type="ORF">FH603_3684</name>
</gene>
<protein>
    <recommendedName>
        <fullName evidence="4">Secretion system C-terminal sorting domain-containing protein</fullName>
    </recommendedName>
</protein>
<accession>A0ABR6WB29</accession>
<keyword evidence="1" id="KW-0732">Signal</keyword>
<evidence type="ECO:0008006" key="4">
    <source>
        <dbReference type="Google" id="ProtNLM"/>
    </source>
</evidence>
<evidence type="ECO:0000313" key="2">
    <source>
        <dbReference type="EMBL" id="MBC3793167.1"/>
    </source>
</evidence>
<proteinExistence type="predicted"/>
<evidence type="ECO:0000256" key="1">
    <source>
        <dbReference type="SAM" id="SignalP"/>
    </source>
</evidence>
<dbReference type="RefSeq" id="WP_186738954.1">
    <property type="nucleotide sequence ID" value="NZ_VFIA01000023.1"/>
</dbReference>
<keyword evidence="3" id="KW-1185">Reference proteome</keyword>
<feature type="chain" id="PRO_5046541000" description="Secretion system C-terminal sorting domain-containing protein" evidence="1">
    <location>
        <begin position="25"/>
        <end position="133"/>
    </location>
</feature>
<organism evidence="2 3">
    <name type="scientific">Spirosoma utsteinense</name>
    <dbReference type="NCBI Taxonomy" id="2585773"/>
    <lineage>
        <taxon>Bacteria</taxon>
        <taxon>Pseudomonadati</taxon>
        <taxon>Bacteroidota</taxon>
        <taxon>Cytophagia</taxon>
        <taxon>Cytophagales</taxon>
        <taxon>Cytophagaceae</taxon>
        <taxon>Spirosoma</taxon>
    </lineage>
</organism>